<dbReference type="Proteomes" id="UP000199735">
    <property type="component" value="Unassembled WGS sequence"/>
</dbReference>
<dbReference type="Gene3D" id="1.25.40.10">
    <property type="entry name" value="Tetratricopeptide repeat domain"/>
    <property type="match status" value="1"/>
</dbReference>
<dbReference type="RefSeq" id="WP_038563376.1">
    <property type="nucleotide sequence ID" value="NZ_CP008876.1"/>
</dbReference>
<gene>
    <name evidence="2" type="ORF">GZ22_13750</name>
    <name evidence="3" type="ORF">SAMN04489762_2293</name>
</gene>
<organism evidence="2 4">
    <name type="scientific">Terribacillus saccharophilus</name>
    <dbReference type="NCBI Taxonomy" id="361277"/>
    <lineage>
        <taxon>Bacteria</taxon>
        <taxon>Bacillati</taxon>
        <taxon>Bacillota</taxon>
        <taxon>Bacilli</taxon>
        <taxon>Bacillales</taxon>
        <taxon>Bacillaceae</taxon>
        <taxon>Terribacillus</taxon>
    </lineage>
</organism>
<dbReference type="InterPro" id="IPR011990">
    <property type="entry name" value="TPR-like_helical_dom_sf"/>
</dbReference>
<evidence type="ECO:0000313" key="3">
    <source>
        <dbReference type="EMBL" id="SEN45560.1"/>
    </source>
</evidence>
<keyword evidence="1" id="KW-0802">TPR repeat</keyword>
<name>A0A075LT16_9BACI</name>
<dbReference type="InterPro" id="IPR019734">
    <property type="entry name" value="TPR_rpt"/>
</dbReference>
<dbReference type="AlphaFoldDB" id="A0A075LT16"/>
<dbReference type="PROSITE" id="PS50005">
    <property type="entry name" value="TPR"/>
    <property type="match status" value="1"/>
</dbReference>
<feature type="repeat" description="TPR" evidence="1">
    <location>
        <begin position="210"/>
        <end position="243"/>
    </location>
</feature>
<evidence type="ECO:0000313" key="2">
    <source>
        <dbReference type="EMBL" id="AIF67593.1"/>
    </source>
</evidence>
<sequence length="350" mass="41783">MYQTDMKNAQIFKELLDKLYVNIKTEQIRAADSIRNEITEREVAIHDEKLLAKSMLYDARLKMLKGDLDKGEKLLEGAADAFALTDENLYYYHFFKGLLLYRQTKLQEAIVEFERAEPFLSVQIDHREVSDFYYKLANTYYYMKMTAFSVLNANKAIESAHRYDQKLQLAKCLLLQGLNHMHMTDFRKAEELFQTALKHDMSESELQLPMYIHHNIGVLYFKLNQLEKAMGHFEKSMHYKHPEYYLKSLYYVTECCFRIGLKKRAMEHFAEGFALSKKRDEDAYKWMFAMLHKQYVDKDSFEVVWREGIEYFQSIEDENNVRHFSEGLAKYYTENNDFEKASRYYLLALK</sequence>
<dbReference type="Proteomes" id="UP000027980">
    <property type="component" value="Chromosome"/>
</dbReference>
<dbReference type="EMBL" id="FOCD01000002">
    <property type="protein sequence ID" value="SEN45560.1"/>
    <property type="molecule type" value="Genomic_DNA"/>
</dbReference>
<protein>
    <submittedName>
        <fullName evidence="3">Response regulator aspartate phosphatase C</fullName>
    </submittedName>
</protein>
<dbReference type="KEGG" id="tap:GZ22_13750"/>
<reference evidence="2 4" key="1">
    <citation type="submission" date="2014-07" db="EMBL/GenBank/DDBJ databases">
        <title>Complete genome sequence of a moderately halophilic bacterium Terribacillus aidingensis MP602, isolated from Cryptomeria fortunei in Tianmu mountain in China.</title>
        <authorList>
            <person name="Wang Y."/>
            <person name="Lu P."/>
            <person name="Zhang L."/>
        </authorList>
    </citation>
    <scope>NUCLEOTIDE SEQUENCE [LARGE SCALE GENOMIC DNA]</scope>
    <source>
        <strain evidence="2 4">MP602</strain>
    </source>
</reference>
<proteinExistence type="predicted"/>
<accession>A0A075LT16</accession>
<evidence type="ECO:0000313" key="4">
    <source>
        <dbReference type="Proteomes" id="UP000027980"/>
    </source>
</evidence>
<evidence type="ECO:0000313" key="5">
    <source>
        <dbReference type="Proteomes" id="UP000199735"/>
    </source>
</evidence>
<dbReference type="GeneID" id="34222757"/>
<dbReference type="EMBL" id="CP008876">
    <property type="protein sequence ID" value="AIF67593.1"/>
    <property type="molecule type" value="Genomic_DNA"/>
</dbReference>
<dbReference type="OrthoDB" id="2957368at2"/>
<dbReference type="SMART" id="SM00028">
    <property type="entry name" value="TPR"/>
    <property type="match status" value="4"/>
</dbReference>
<reference evidence="3 5" key="2">
    <citation type="submission" date="2016-10" db="EMBL/GenBank/DDBJ databases">
        <authorList>
            <person name="Varghese N."/>
            <person name="Submissions S."/>
        </authorList>
    </citation>
    <scope>NUCLEOTIDE SEQUENCE [LARGE SCALE GENOMIC DNA]</scope>
    <source>
        <strain evidence="3 5">DSM 21619</strain>
    </source>
</reference>
<accession>A0AAX2EGN5</accession>
<dbReference type="SUPFAM" id="SSF48452">
    <property type="entry name" value="TPR-like"/>
    <property type="match status" value="1"/>
</dbReference>
<evidence type="ECO:0000256" key="1">
    <source>
        <dbReference type="PROSITE-ProRule" id="PRU00339"/>
    </source>
</evidence>
<dbReference type="HOGENOM" id="CLU_060258_0_0_9"/>